<keyword evidence="5 10" id="KW-0732">Signal</keyword>
<dbReference type="EC" id="2.4.2.31" evidence="10"/>
<dbReference type="Ensembl" id="ENSMALT00000016352.1">
    <property type="protein sequence ID" value="ENSMALP00000016029.1"/>
    <property type="gene ID" value="ENSMALG00000011253.1"/>
</dbReference>
<organism evidence="11 12">
    <name type="scientific">Monopterus albus</name>
    <name type="common">Swamp eel</name>
    <dbReference type="NCBI Taxonomy" id="43700"/>
    <lineage>
        <taxon>Eukaryota</taxon>
        <taxon>Metazoa</taxon>
        <taxon>Chordata</taxon>
        <taxon>Craniata</taxon>
        <taxon>Vertebrata</taxon>
        <taxon>Euteleostomi</taxon>
        <taxon>Actinopterygii</taxon>
        <taxon>Neopterygii</taxon>
        <taxon>Teleostei</taxon>
        <taxon>Neoteleostei</taxon>
        <taxon>Acanthomorphata</taxon>
        <taxon>Anabantaria</taxon>
        <taxon>Synbranchiformes</taxon>
        <taxon>Synbranchidae</taxon>
        <taxon>Monopterus</taxon>
    </lineage>
</organism>
<dbReference type="RefSeq" id="XP_020444402.1">
    <property type="nucleotide sequence ID" value="XM_020588746.1"/>
</dbReference>
<dbReference type="Pfam" id="PF01129">
    <property type="entry name" value="ART"/>
    <property type="match status" value="1"/>
</dbReference>
<dbReference type="Gene3D" id="3.90.176.10">
    <property type="entry name" value="Toxin ADP-ribosyltransferase, Chain A, domain 1"/>
    <property type="match status" value="1"/>
</dbReference>
<evidence type="ECO:0000256" key="3">
    <source>
        <dbReference type="ARBA" id="ARBA00022679"/>
    </source>
</evidence>
<keyword evidence="8" id="KW-1015">Disulfide bond</keyword>
<dbReference type="SUPFAM" id="SSF56399">
    <property type="entry name" value="ADP-ribosylation"/>
    <property type="match status" value="1"/>
</dbReference>
<reference evidence="11" key="2">
    <citation type="submission" date="2025-09" db="UniProtKB">
        <authorList>
            <consortium name="Ensembl"/>
        </authorList>
    </citation>
    <scope>IDENTIFICATION</scope>
</reference>
<comment type="similarity">
    <text evidence="1 10">Belongs to the Arg-specific ADP-ribosyltransferase family.</text>
</comment>
<keyword evidence="3 10" id="KW-0808">Transferase</keyword>
<keyword evidence="4" id="KW-0548">Nucleotidyltransferase</keyword>
<keyword evidence="12" id="KW-1185">Reference proteome</keyword>
<dbReference type="GO" id="GO:0003950">
    <property type="term" value="F:NAD+ poly-ADP-ribosyltransferase activity"/>
    <property type="evidence" value="ECO:0007669"/>
    <property type="project" value="TreeGrafter"/>
</dbReference>
<dbReference type="AlphaFoldDB" id="A0A3Q3JAX9"/>
<keyword evidence="6 10" id="KW-0521">NADP</keyword>
<evidence type="ECO:0000256" key="8">
    <source>
        <dbReference type="ARBA" id="ARBA00023157"/>
    </source>
</evidence>
<feature type="chain" id="PRO_5018379738" description="NAD(P)(+)--arginine ADP-ribosyltransferase" evidence="10">
    <location>
        <begin position="20"/>
        <end position="275"/>
    </location>
</feature>
<dbReference type="GO" id="GO:0106274">
    <property type="term" value="F:NAD+-protein-arginine ADP-ribosyltransferase activity"/>
    <property type="evidence" value="ECO:0007669"/>
    <property type="project" value="UniProtKB-EC"/>
</dbReference>
<proteinExistence type="inferred from homology"/>
<dbReference type="Proteomes" id="UP000261600">
    <property type="component" value="Unplaced"/>
</dbReference>
<accession>A0A3Q3JAX9</accession>
<sequence length="275" mass="32061">MEKMAVWASILIIYGLSTGTAMHSAAHGSNHKLPLDMAENSVDDMYNGCEKQMKDKVKTYLDNEKNSNQDFKQAWSDAEQYYNEKWKPKPKKKHPTPLQKEQIMAIYVYTINKPQIYLDFNKACRSERYHYTTKFRYHALHFYLTNALQILKQEKKECNTSYRRVDAYFSTEVLNKEIRFGSFTSSSWGDYPSPEKFGNKSCFNITTCYGADISRYSRVGELEREVLIPPYEVFKVIEIQKMESGDPCKVVYTLRSTSTCSNLNCALFTKQNMQN</sequence>
<dbReference type="PROSITE" id="PS51996">
    <property type="entry name" value="TR_MART"/>
    <property type="match status" value="1"/>
</dbReference>
<evidence type="ECO:0000256" key="5">
    <source>
        <dbReference type="ARBA" id="ARBA00022729"/>
    </source>
</evidence>
<evidence type="ECO:0000256" key="6">
    <source>
        <dbReference type="ARBA" id="ARBA00022857"/>
    </source>
</evidence>
<evidence type="ECO:0000256" key="2">
    <source>
        <dbReference type="ARBA" id="ARBA00022676"/>
    </source>
</evidence>
<evidence type="ECO:0000256" key="9">
    <source>
        <dbReference type="ARBA" id="ARBA00047597"/>
    </source>
</evidence>
<protein>
    <recommendedName>
        <fullName evidence="10">NAD(P)(+)--arginine ADP-ribosyltransferase</fullName>
        <ecNumber evidence="10">2.4.2.31</ecNumber>
    </recommendedName>
    <alternativeName>
        <fullName evidence="10">Mono(ADP-ribosyl)transferase</fullName>
    </alternativeName>
</protein>
<dbReference type="KEGG" id="malb:109953304"/>
<feature type="signal peptide" evidence="10">
    <location>
        <begin position="1"/>
        <end position="19"/>
    </location>
</feature>
<dbReference type="InterPro" id="IPR000768">
    <property type="entry name" value="ART"/>
</dbReference>
<evidence type="ECO:0000256" key="1">
    <source>
        <dbReference type="ARBA" id="ARBA00009558"/>
    </source>
</evidence>
<evidence type="ECO:0000256" key="10">
    <source>
        <dbReference type="RuleBase" id="RU361228"/>
    </source>
</evidence>
<dbReference type="FunFam" id="3.90.176.10:FF:000001">
    <property type="entry name" value="NAD(P)(+)--arginine ADP-ribosyltransferase"/>
    <property type="match status" value="1"/>
</dbReference>
<reference evidence="11" key="1">
    <citation type="submission" date="2025-08" db="UniProtKB">
        <authorList>
            <consortium name="Ensembl"/>
        </authorList>
    </citation>
    <scope>IDENTIFICATION</scope>
</reference>
<name>A0A3Q3JAX9_MONAL</name>
<evidence type="ECO:0000313" key="12">
    <source>
        <dbReference type="Proteomes" id="UP000261600"/>
    </source>
</evidence>
<comment type="catalytic activity">
    <reaction evidence="9 10">
        <text>L-arginyl-[protein] + NAD(+) = N(omega)-(ADP-D-ribosyl)-L-arginyl-[protein] + nicotinamide + H(+)</text>
        <dbReference type="Rhea" id="RHEA:19149"/>
        <dbReference type="Rhea" id="RHEA-COMP:10532"/>
        <dbReference type="Rhea" id="RHEA-COMP:15087"/>
        <dbReference type="ChEBI" id="CHEBI:15378"/>
        <dbReference type="ChEBI" id="CHEBI:17154"/>
        <dbReference type="ChEBI" id="CHEBI:29965"/>
        <dbReference type="ChEBI" id="CHEBI:57540"/>
        <dbReference type="ChEBI" id="CHEBI:142554"/>
        <dbReference type="EC" id="2.4.2.31"/>
    </reaction>
</comment>
<dbReference type="PANTHER" id="PTHR10339:SF27">
    <property type="entry name" value="NAD(P)(+)--ARGININE ADP-RIBOSYLTRANSFERASE"/>
    <property type="match status" value="1"/>
</dbReference>
<dbReference type="OrthoDB" id="423533at2759"/>
<keyword evidence="2 10" id="KW-0328">Glycosyltransferase</keyword>
<evidence type="ECO:0000256" key="4">
    <source>
        <dbReference type="ARBA" id="ARBA00022695"/>
    </source>
</evidence>
<evidence type="ECO:0000313" key="11">
    <source>
        <dbReference type="Ensembl" id="ENSMALP00000016029.1"/>
    </source>
</evidence>
<dbReference type="PANTHER" id="PTHR10339">
    <property type="entry name" value="ADP-RIBOSYLTRANSFERASE"/>
    <property type="match status" value="1"/>
</dbReference>
<evidence type="ECO:0000256" key="7">
    <source>
        <dbReference type="ARBA" id="ARBA00023027"/>
    </source>
</evidence>
<keyword evidence="7 10" id="KW-0520">NAD</keyword>
<dbReference type="PRINTS" id="PR00970">
    <property type="entry name" value="RIBTRNSFRASE"/>
</dbReference>
<dbReference type="InterPro" id="IPR050999">
    <property type="entry name" value="ADP-ribosyltransferase_ARG"/>
</dbReference>
<dbReference type="GeneID" id="109953304"/>
<dbReference type="GO" id="GO:0016779">
    <property type="term" value="F:nucleotidyltransferase activity"/>
    <property type="evidence" value="ECO:0007669"/>
    <property type="project" value="UniProtKB-KW"/>
</dbReference>